<organism evidence="11 12">
    <name type="scientific">Denitrovibrio acetiphilus (strain DSM 12809 / NBRC 114555 / N2460)</name>
    <dbReference type="NCBI Taxonomy" id="522772"/>
    <lineage>
        <taxon>Bacteria</taxon>
        <taxon>Pseudomonadati</taxon>
        <taxon>Deferribacterota</taxon>
        <taxon>Deferribacteres</taxon>
        <taxon>Deferribacterales</taxon>
        <taxon>Geovibrionaceae</taxon>
        <taxon>Denitrovibrio</taxon>
    </lineage>
</organism>
<dbReference type="GO" id="GO:0005829">
    <property type="term" value="C:cytosol"/>
    <property type="evidence" value="ECO:0007669"/>
    <property type="project" value="TreeGrafter"/>
</dbReference>
<comment type="cofactor">
    <cofactor evidence="2 9">
        <name>Mg(2+)</name>
        <dbReference type="ChEBI" id="CHEBI:18420"/>
    </cofactor>
</comment>
<dbReference type="FunCoup" id="D4H7S0">
    <property type="interactions" value="450"/>
</dbReference>
<dbReference type="NCBIfam" id="TIGR01496">
    <property type="entry name" value="DHPS"/>
    <property type="match status" value="1"/>
</dbReference>
<evidence type="ECO:0000256" key="8">
    <source>
        <dbReference type="ARBA" id="ARBA00022909"/>
    </source>
</evidence>
<evidence type="ECO:0000256" key="9">
    <source>
        <dbReference type="RuleBase" id="RU361205"/>
    </source>
</evidence>
<sequence length="286" mass="31255">MYIAGDTILTSRVKSFSLKRPLLMGILNITPDSFSDGGMFNHVDGMISRIEEFVSKGVDIADIGGESTRPGSEFINADEEINRVVPAVKLASESGLYVSVDTNKPEVAKAVLESGAGMINDITGMRDEHMRKICAEYKCSVCIMHMQGAPKDMQANPVYVDVVEDVRRYLFEAAEQCIKDGIEESAICLDPGFGFGKSVEDNYRLLMKLERFKESGFPVLAGISRKSMIGNVIGRPPVQRLAGTITAETIALIKGADIIRAHDIDETADMISVYMKAKEAGERCSN</sequence>
<dbReference type="Pfam" id="PF00809">
    <property type="entry name" value="Pterin_bind"/>
    <property type="match status" value="1"/>
</dbReference>
<dbReference type="STRING" id="522772.Dacet_1297"/>
<dbReference type="EC" id="2.5.1.15" evidence="4 9"/>
<dbReference type="InterPro" id="IPR000489">
    <property type="entry name" value="Pterin-binding_dom"/>
</dbReference>
<dbReference type="PROSITE" id="PS50972">
    <property type="entry name" value="PTERIN_BINDING"/>
    <property type="match status" value="1"/>
</dbReference>
<evidence type="ECO:0000256" key="5">
    <source>
        <dbReference type="ARBA" id="ARBA00022679"/>
    </source>
</evidence>
<dbReference type="PANTHER" id="PTHR20941:SF1">
    <property type="entry name" value="FOLIC ACID SYNTHESIS PROTEIN FOL1"/>
    <property type="match status" value="1"/>
</dbReference>
<dbReference type="EMBL" id="CP001968">
    <property type="protein sequence ID" value="ADD68069.1"/>
    <property type="molecule type" value="Genomic_DNA"/>
</dbReference>
<gene>
    <name evidence="11" type="ordered locus">Dacet_1297</name>
</gene>
<feature type="domain" description="Pterin-binding" evidence="10">
    <location>
        <begin position="21"/>
        <end position="272"/>
    </location>
</feature>
<dbReference type="AlphaFoldDB" id="D4H7S0"/>
<evidence type="ECO:0000256" key="3">
    <source>
        <dbReference type="ARBA" id="ARBA00004763"/>
    </source>
</evidence>
<dbReference type="HOGENOM" id="CLU_008023_0_2_0"/>
<evidence type="ECO:0000256" key="7">
    <source>
        <dbReference type="ARBA" id="ARBA00022842"/>
    </source>
</evidence>
<comment type="catalytic activity">
    <reaction evidence="1">
        <text>(7,8-dihydropterin-6-yl)methyl diphosphate + 4-aminobenzoate = 7,8-dihydropteroate + diphosphate</text>
        <dbReference type="Rhea" id="RHEA:19949"/>
        <dbReference type="ChEBI" id="CHEBI:17836"/>
        <dbReference type="ChEBI" id="CHEBI:17839"/>
        <dbReference type="ChEBI" id="CHEBI:33019"/>
        <dbReference type="ChEBI" id="CHEBI:72950"/>
        <dbReference type="EC" id="2.5.1.15"/>
    </reaction>
</comment>
<comment type="similarity">
    <text evidence="9">Belongs to the DHPS family.</text>
</comment>
<dbReference type="GO" id="GO:0046656">
    <property type="term" value="P:folic acid biosynthetic process"/>
    <property type="evidence" value="ECO:0007669"/>
    <property type="project" value="UniProtKB-KW"/>
</dbReference>
<dbReference type="SUPFAM" id="SSF51717">
    <property type="entry name" value="Dihydropteroate synthetase-like"/>
    <property type="match status" value="1"/>
</dbReference>
<evidence type="ECO:0000256" key="6">
    <source>
        <dbReference type="ARBA" id="ARBA00022723"/>
    </source>
</evidence>
<dbReference type="InterPro" id="IPR045031">
    <property type="entry name" value="DHP_synth-like"/>
</dbReference>
<dbReference type="KEGG" id="dap:Dacet_1297"/>
<evidence type="ECO:0000256" key="1">
    <source>
        <dbReference type="ARBA" id="ARBA00000012"/>
    </source>
</evidence>
<reference evidence="11 12" key="1">
    <citation type="journal article" date="2010" name="Stand. Genomic Sci.">
        <title>Complete genome sequence of Denitrovibrio acetiphilus type strain (N2460).</title>
        <authorList>
            <person name="Kiss H."/>
            <person name="Lang E."/>
            <person name="Lapidus A."/>
            <person name="Copeland A."/>
            <person name="Nolan M."/>
            <person name="Glavina Del Rio T."/>
            <person name="Chen F."/>
            <person name="Lucas S."/>
            <person name="Tice H."/>
            <person name="Cheng J.F."/>
            <person name="Han C."/>
            <person name="Goodwin L."/>
            <person name="Pitluck S."/>
            <person name="Liolios K."/>
            <person name="Pati A."/>
            <person name="Ivanova N."/>
            <person name="Mavromatis K."/>
            <person name="Chen A."/>
            <person name="Palaniappan K."/>
            <person name="Land M."/>
            <person name="Hauser L."/>
            <person name="Chang Y.J."/>
            <person name="Jeffries C.D."/>
            <person name="Detter J.C."/>
            <person name="Brettin T."/>
            <person name="Spring S."/>
            <person name="Rohde M."/>
            <person name="Goker M."/>
            <person name="Woyke T."/>
            <person name="Bristow J."/>
            <person name="Eisen J.A."/>
            <person name="Markowitz V."/>
            <person name="Hugenholtz P."/>
            <person name="Kyrpides N.C."/>
            <person name="Klenk H.P."/>
        </authorList>
    </citation>
    <scope>NUCLEOTIDE SEQUENCE [LARGE SCALE GENOMIC DNA]</scope>
    <source>
        <strain evidence="12">DSM 12809 / NBRC 114555 / N2460</strain>
    </source>
</reference>
<evidence type="ECO:0000259" key="10">
    <source>
        <dbReference type="PROSITE" id="PS50972"/>
    </source>
</evidence>
<keyword evidence="6 9" id="KW-0479">Metal-binding</keyword>
<dbReference type="PANTHER" id="PTHR20941">
    <property type="entry name" value="FOLATE SYNTHESIS PROTEINS"/>
    <property type="match status" value="1"/>
</dbReference>
<evidence type="ECO:0000313" key="12">
    <source>
        <dbReference type="Proteomes" id="UP000002012"/>
    </source>
</evidence>
<accession>D4H7S0</accession>
<protein>
    <recommendedName>
        <fullName evidence="4 9">Dihydropteroate synthase</fullName>
        <shortName evidence="9">DHPS</shortName>
        <ecNumber evidence="4 9">2.5.1.15</ecNumber>
    </recommendedName>
    <alternativeName>
        <fullName evidence="9">Dihydropteroate pyrophosphorylase</fullName>
    </alternativeName>
</protein>
<dbReference type="PaxDb" id="522772-Dacet_1297"/>
<dbReference type="Proteomes" id="UP000002012">
    <property type="component" value="Chromosome"/>
</dbReference>
<keyword evidence="5 9" id="KW-0808">Transferase</keyword>
<dbReference type="GO" id="GO:0004156">
    <property type="term" value="F:dihydropteroate synthase activity"/>
    <property type="evidence" value="ECO:0007669"/>
    <property type="project" value="UniProtKB-EC"/>
</dbReference>
<dbReference type="eggNOG" id="COG0294">
    <property type="taxonomic scope" value="Bacteria"/>
</dbReference>
<comment type="pathway">
    <text evidence="3 9">Cofactor biosynthesis; tetrahydrofolate biosynthesis; 7,8-dihydrofolate from 2-amino-4-hydroxy-6-hydroxymethyl-7,8-dihydropteridine diphosphate and 4-aminobenzoate: step 1/2.</text>
</comment>
<dbReference type="Gene3D" id="3.20.20.20">
    <property type="entry name" value="Dihydropteroate synthase-like"/>
    <property type="match status" value="1"/>
</dbReference>
<evidence type="ECO:0000313" key="11">
    <source>
        <dbReference type="EMBL" id="ADD68069.1"/>
    </source>
</evidence>
<dbReference type="InterPro" id="IPR011005">
    <property type="entry name" value="Dihydropteroate_synth-like_sf"/>
</dbReference>
<dbReference type="InParanoid" id="D4H7S0"/>
<name>D4H7S0_DENA2</name>
<evidence type="ECO:0000256" key="4">
    <source>
        <dbReference type="ARBA" id="ARBA00012458"/>
    </source>
</evidence>
<dbReference type="InterPro" id="IPR006390">
    <property type="entry name" value="DHP_synth_dom"/>
</dbReference>
<keyword evidence="8 9" id="KW-0289">Folate biosynthesis</keyword>
<dbReference type="PROSITE" id="PS00792">
    <property type="entry name" value="DHPS_1"/>
    <property type="match status" value="1"/>
</dbReference>
<comment type="function">
    <text evidence="9">Catalyzes the condensation of para-aminobenzoate (pABA) with 6-hydroxymethyl-7,8-dihydropterin diphosphate (DHPt-PP) to form 7,8-dihydropteroate (H2Pte), the immediate precursor of folate derivatives.</text>
</comment>
<keyword evidence="7 9" id="KW-0460">Magnesium</keyword>
<dbReference type="GO" id="GO:0046654">
    <property type="term" value="P:tetrahydrofolate biosynthetic process"/>
    <property type="evidence" value="ECO:0007669"/>
    <property type="project" value="UniProtKB-UniPathway"/>
</dbReference>
<proteinExistence type="inferred from homology"/>
<dbReference type="CDD" id="cd00739">
    <property type="entry name" value="DHPS"/>
    <property type="match status" value="1"/>
</dbReference>
<evidence type="ECO:0000256" key="2">
    <source>
        <dbReference type="ARBA" id="ARBA00001946"/>
    </source>
</evidence>
<dbReference type="GO" id="GO:0046872">
    <property type="term" value="F:metal ion binding"/>
    <property type="evidence" value="ECO:0007669"/>
    <property type="project" value="UniProtKB-KW"/>
</dbReference>
<keyword evidence="12" id="KW-1185">Reference proteome</keyword>
<dbReference type="UniPathway" id="UPA00077">
    <property type="reaction ID" value="UER00156"/>
</dbReference>